<feature type="compositionally biased region" description="Low complexity" evidence="5">
    <location>
        <begin position="350"/>
        <end position="373"/>
    </location>
</feature>
<keyword evidence="8" id="KW-1185">Reference proteome</keyword>
<evidence type="ECO:0000256" key="1">
    <source>
        <dbReference type="ARBA" id="ARBA00004167"/>
    </source>
</evidence>
<dbReference type="Proteomes" id="UP000198539">
    <property type="component" value="Unassembled WGS sequence"/>
</dbReference>
<dbReference type="NCBIfam" id="TIGR01352">
    <property type="entry name" value="tonB_Cterm"/>
    <property type="match status" value="1"/>
</dbReference>
<organism evidence="7 8">
    <name type="scientific">Roseicitreum antarcticum</name>
    <dbReference type="NCBI Taxonomy" id="564137"/>
    <lineage>
        <taxon>Bacteria</taxon>
        <taxon>Pseudomonadati</taxon>
        <taxon>Pseudomonadota</taxon>
        <taxon>Alphaproteobacteria</taxon>
        <taxon>Rhodobacterales</taxon>
        <taxon>Paracoccaceae</taxon>
        <taxon>Roseicitreum</taxon>
    </lineage>
</organism>
<dbReference type="GO" id="GO:0055085">
    <property type="term" value="P:transmembrane transport"/>
    <property type="evidence" value="ECO:0007669"/>
    <property type="project" value="InterPro"/>
</dbReference>
<feature type="compositionally biased region" description="Low complexity" evidence="5">
    <location>
        <begin position="267"/>
        <end position="280"/>
    </location>
</feature>
<dbReference type="STRING" id="564137.SAMN04488238_102312"/>
<evidence type="ECO:0000313" key="7">
    <source>
        <dbReference type="EMBL" id="SDW52468.1"/>
    </source>
</evidence>
<feature type="region of interest" description="Disordered" evidence="5">
    <location>
        <begin position="95"/>
        <end position="166"/>
    </location>
</feature>
<protein>
    <submittedName>
        <fullName evidence="7">TonB family C-terminal domain-containing protein</fullName>
    </submittedName>
</protein>
<feature type="compositionally biased region" description="Polar residues" evidence="5">
    <location>
        <begin position="248"/>
        <end position="264"/>
    </location>
</feature>
<feature type="compositionally biased region" description="Low complexity" evidence="5">
    <location>
        <begin position="102"/>
        <end position="123"/>
    </location>
</feature>
<reference evidence="7 8" key="1">
    <citation type="submission" date="2016-10" db="EMBL/GenBank/DDBJ databases">
        <authorList>
            <person name="de Groot N.N."/>
        </authorList>
    </citation>
    <scope>NUCLEOTIDE SEQUENCE [LARGE SCALE GENOMIC DNA]</scope>
    <source>
        <strain evidence="7 8">CGMCC 1.8894</strain>
    </source>
</reference>
<name>A0A1H2U9A7_9RHOB</name>
<dbReference type="PRINTS" id="PR01217">
    <property type="entry name" value="PRICHEXTENSN"/>
</dbReference>
<evidence type="ECO:0000256" key="4">
    <source>
        <dbReference type="ARBA" id="ARBA00023136"/>
    </source>
</evidence>
<keyword evidence="4" id="KW-0472">Membrane</keyword>
<keyword evidence="2" id="KW-0812">Transmembrane</keyword>
<dbReference type="GO" id="GO:0016020">
    <property type="term" value="C:membrane"/>
    <property type="evidence" value="ECO:0007669"/>
    <property type="project" value="UniProtKB-SubCell"/>
</dbReference>
<evidence type="ECO:0000313" key="8">
    <source>
        <dbReference type="Proteomes" id="UP000198539"/>
    </source>
</evidence>
<dbReference type="OrthoDB" id="7930032at2"/>
<sequence length="470" mass="47439">MNAAAVFRACPKVDGCPMVTARHLRRLQGGPTARALALAAALSLVAHLGAMAALSPRATTKISGGGEAAPTALGTHFEDFTAGGLAAAVPEVTPPTPQGILPAEEPAAQPATQTNEVSAAPTVAPQPPPPAVTPTPTEPIMPAPPTIAQSEAGPAESARPEDTKSAHAPLVAPATHAPKAPAPAISAPVVASPSVTVSPLTPTPDTPISPMPTPAAPPPTSGASQLVAPSASQQTADTPGPAEAVETPTAQLSNASEQPVQAPSDTAPMHAAAPDVAALPPRIPATPPVQPANMAETSAVEIPVIEAETAATTAPDSSPRPPSRPEQPPTERAETQRARVQPHAQPPSPAGNAQQNARRGGQQDQGGQTASAAPPRANAEQEGNAAASNYPGEVLRRIQRVRQARSPARGRVMVAFTVASGGDLTVVSVAQSSGNRALDQLALAHIRRAAPFPAPPPGARRQFSFEFVSR</sequence>
<proteinExistence type="predicted"/>
<gene>
    <name evidence="7" type="ORF">SAMN04488238_102312</name>
</gene>
<accession>A0A1H2U9A7</accession>
<dbReference type="AlphaFoldDB" id="A0A1H2U9A7"/>
<dbReference type="EMBL" id="FNOM01000002">
    <property type="protein sequence ID" value="SDW52468.1"/>
    <property type="molecule type" value="Genomic_DNA"/>
</dbReference>
<feature type="compositionally biased region" description="Pro residues" evidence="5">
    <location>
        <begin position="201"/>
        <end position="220"/>
    </location>
</feature>
<dbReference type="Gene3D" id="3.30.1150.10">
    <property type="match status" value="1"/>
</dbReference>
<dbReference type="PROSITE" id="PS52015">
    <property type="entry name" value="TONB_CTD"/>
    <property type="match status" value="1"/>
</dbReference>
<feature type="compositionally biased region" description="Pro residues" evidence="5">
    <location>
        <begin position="281"/>
        <end position="290"/>
    </location>
</feature>
<feature type="compositionally biased region" description="Low complexity" evidence="5">
    <location>
        <begin position="191"/>
        <end position="200"/>
    </location>
</feature>
<dbReference type="SUPFAM" id="SSF74653">
    <property type="entry name" value="TolA/TonB C-terminal domain"/>
    <property type="match status" value="1"/>
</dbReference>
<dbReference type="InterPro" id="IPR006260">
    <property type="entry name" value="TonB/TolA_C"/>
</dbReference>
<feature type="region of interest" description="Disordered" evidence="5">
    <location>
        <begin position="191"/>
        <end position="393"/>
    </location>
</feature>
<dbReference type="RefSeq" id="WP_092885933.1">
    <property type="nucleotide sequence ID" value="NZ_CP061498.1"/>
</dbReference>
<evidence type="ECO:0000259" key="6">
    <source>
        <dbReference type="PROSITE" id="PS52015"/>
    </source>
</evidence>
<feature type="compositionally biased region" description="Pro residues" evidence="5">
    <location>
        <begin position="318"/>
        <end position="328"/>
    </location>
</feature>
<feature type="compositionally biased region" description="Pro residues" evidence="5">
    <location>
        <begin position="124"/>
        <end position="145"/>
    </location>
</feature>
<keyword evidence="3" id="KW-1133">Transmembrane helix</keyword>
<dbReference type="Pfam" id="PF13103">
    <property type="entry name" value="TonB_2"/>
    <property type="match status" value="1"/>
</dbReference>
<dbReference type="InterPro" id="IPR037682">
    <property type="entry name" value="TonB_C"/>
</dbReference>
<evidence type="ECO:0000256" key="2">
    <source>
        <dbReference type="ARBA" id="ARBA00022692"/>
    </source>
</evidence>
<feature type="compositionally biased region" description="Low complexity" evidence="5">
    <location>
        <begin position="306"/>
        <end position="317"/>
    </location>
</feature>
<feature type="domain" description="TonB C-terminal" evidence="6">
    <location>
        <begin position="384"/>
        <end position="470"/>
    </location>
</feature>
<comment type="subcellular location">
    <subcellularLocation>
        <location evidence="1">Membrane</location>
        <topology evidence="1">Single-pass membrane protein</topology>
    </subcellularLocation>
</comment>
<evidence type="ECO:0000256" key="3">
    <source>
        <dbReference type="ARBA" id="ARBA00022989"/>
    </source>
</evidence>
<evidence type="ECO:0000256" key="5">
    <source>
        <dbReference type="SAM" id="MobiDB-lite"/>
    </source>
</evidence>